<proteinExistence type="predicted"/>
<sequence length="255" mass="30205">MLTKEQYLNLHGQFYDSFISTTGSYFSYDRYSIVSYKSKELRWPIFHAMAKDFIRELLNAINGYCTDLRKLESWNSVLERCENEYKFDFITEIINPFASYTLNYVSVIKQRMIYTACMLSHQTAMLLDPSIRDKDLVEHQIKFKSLKAYSDHYTHMNAFRKALKQIDSDSFRNRTSNFRNLYHHRIPPGFELGLSGSIKRVAERNKNVSYDFGGIQPLRIGELIPLLYEQYQANISAFQIFWDLVKEQVSIWEKN</sequence>
<dbReference type="EMBL" id="BEXT01000001">
    <property type="protein sequence ID" value="GBC61519.1"/>
    <property type="molecule type" value="Genomic_DNA"/>
</dbReference>
<reference evidence="2" key="1">
    <citation type="submission" date="2017-11" db="EMBL/GenBank/DDBJ databases">
        <authorList>
            <person name="Watanabe M."/>
            <person name="Kojima H."/>
        </authorList>
    </citation>
    <scope>NUCLEOTIDE SEQUENCE [LARGE SCALE GENOMIC DNA]</scope>
    <source>
        <strain evidence="2">Tokyo 01</strain>
    </source>
</reference>
<organism evidence="1 2">
    <name type="scientific">Desulfonema ishimotonii</name>
    <dbReference type="NCBI Taxonomy" id="45657"/>
    <lineage>
        <taxon>Bacteria</taxon>
        <taxon>Pseudomonadati</taxon>
        <taxon>Thermodesulfobacteriota</taxon>
        <taxon>Desulfobacteria</taxon>
        <taxon>Desulfobacterales</taxon>
        <taxon>Desulfococcaceae</taxon>
        <taxon>Desulfonema</taxon>
    </lineage>
</organism>
<evidence type="ECO:0008006" key="3">
    <source>
        <dbReference type="Google" id="ProtNLM"/>
    </source>
</evidence>
<keyword evidence="2" id="KW-1185">Reference proteome</keyword>
<name>A0A401FX49_9BACT</name>
<evidence type="ECO:0000313" key="2">
    <source>
        <dbReference type="Proteomes" id="UP000288096"/>
    </source>
</evidence>
<accession>A0A401FX49</accession>
<gene>
    <name evidence="1" type="ORF">DENIS_2481</name>
</gene>
<dbReference type="AlphaFoldDB" id="A0A401FX49"/>
<protein>
    <recommendedName>
        <fullName evidence="3">Cthe-2314-like HEPN domain-containing protein</fullName>
    </recommendedName>
</protein>
<evidence type="ECO:0000313" key="1">
    <source>
        <dbReference type="EMBL" id="GBC61519.1"/>
    </source>
</evidence>
<dbReference type="OrthoDB" id="9157550at2"/>
<comment type="caution">
    <text evidence="1">The sequence shown here is derived from an EMBL/GenBank/DDBJ whole genome shotgun (WGS) entry which is preliminary data.</text>
</comment>
<dbReference type="RefSeq" id="WP_124328802.1">
    <property type="nucleotide sequence ID" value="NZ_BEXT01000001.1"/>
</dbReference>
<dbReference type="Proteomes" id="UP000288096">
    <property type="component" value="Unassembled WGS sequence"/>
</dbReference>
<reference evidence="2" key="2">
    <citation type="submission" date="2019-01" db="EMBL/GenBank/DDBJ databases">
        <title>Genome sequence of Desulfonema ishimotonii strain Tokyo 01.</title>
        <authorList>
            <person name="Fukui M."/>
        </authorList>
    </citation>
    <scope>NUCLEOTIDE SEQUENCE [LARGE SCALE GENOMIC DNA]</scope>
    <source>
        <strain evidence="2">Tokyo 01</strain>
    </source>
</reference>